<evidence type="ECO:0000313" key="2">
    <source>
        <dbReference type="EMBL" id="MBE9022478.1"/>
    </source>
</evidence>
<dbReference type="NCBIfam" id="TIGR01976">
    <property type="entry name" value="am_tr_V_VC1184"/>
    <property type="match status" value="1"/>
</dbReference>
<keyword evidence="3" id="KW-1185">Reference proteome</keyword>
<organism evidence="2 3">
    <name type="scientific">Desmonostoc muscorum LEGE 12446</name>
    <dbReference type="NCBI Taxonomy" id="1828758"/>
    <lineage>
        <taxon>Bacteria</taxon>
        <taxon>Bacillati</taxon>
        <taxon>Cyanobacteriota</taxon>
        <taxon>Cyanophyceae</taxon>
        <taxon>Nostocales</taxon>
        <taxon>Nostocaceae</taxon>
        <taxon>Desmonostoc</taxon>
    </lineage>
</organism>
<dbReference type="AlphaFoldDB" id="A0A8J6ZSP8"/>
<name>A0A8J6ZSP8_DESMC</name>
<reference evidence="2" key="1">
    <citation type="submission" date="2020-10" db="EMBL/GenBank/DDBJ databases">
        <authorList>
            <person name="Castelo-Branco R."/>
            <person name="Eusebio N."/>
            <person name="Adriana R."/>
            <person name="Vieira A."/>
            <person name="Brugerolle De Fraissinette N."/>
            <person name="Rezende De Castro R."/>
            <person name="Schneider M.P."/>
            <person name="Vasconcelos V."/>
            <person name="Leao P.N."/>
        </authorList>
    </citation>
    <scope>NUCLEOTIDE SEQUENCE</scope>
    <source>
        <strain evidence="2">LEGE 12446</strain>
    </source>
</reference>
<dbReference type="SUPFAM" id="SSF53383">
    <property type="entry name" value="PLP-dependent transferases"/>
    <property type="match status" value="1"/>
</dbReference>
<accession>A0A8J6ZSP8</accession>
<dbReference type="InterPro" id="IPR015422">
    <property type="entry name" value="PyrdxlP-dep_Trfase_small"/>
</dbReference>
<feature type="domain" description="Aminotransferase class V" evidence="1">
    <location>
        <begin position="26"/>
        <end position="404"/>
    </location>
</feature>
<gene>
    <name evidence="2" type="ORF">IQ276_08560</name>
</gene>
<dbReference type="RefSeq" id="WP_193915179.1">
    <property type="nucleotide sequence ID" value="NZ_JADEXS020000001.1"/>
</dbReference>
<evidence type="ECO:0000259" key="1">
    <source>
        <dbReference type="Pfam" id="PF00266"/>
    </source>
</evidence>
<dbReference type="Gene3D" id="3.90.1150.10">
    <property type="entry name" value="Aspartate Aminotransferase, domain 1"/>
    <property type="match status" value="1"/>
</dbReference>
<dbReference type="EMBL" id="JADEXS010000082">
    <property type="protein sequence ID" value="MBE9022478.1"/>
    <property type="molecule type" value="Genomic_DNA"/>
</dbReference>
<dbReference type="Proteomes" id="UP000622533">
    <property type="component" value="Unassembled WGS sequence"/>
</dbReference>
<dbReference type="Pfam" id="PF00266">
    <property type="entry name" value="Aminotran_5"/>
    <property type="match status" value="1"/>
</dbReference>
<sequence length="424" mass="46788">MQSFDVTWARAQFPALAQHTKGRPNIFFDGPGGTQTPQQVVDAISNYLIYANANTHGAFGRSIQTDETIVAARTAMAQFLGCDKDEIVFGSNMTSLTFALSRAIGRQLNPGDEIIVTKLDHDANFAPWLALEERGVVVRVVDINVEDCTLDMTSLVKQINKNTRLVAVGYASNAVGTINDVAEIARLAHNVGALVFVDAVHYAPHGPIDVQAINCDFLVCSPYKFFGPHIGVLYGKREHLGRFRPYKVRPASDNIPDCWETGTQNHEAMAGTIAAVNYIAELGRRIAPNALGYRKQILTAMKAICTYERELCEQLVTGLLKIPNLTFYGIRALENFDWRTPTIGIRLEGYTPGELAQILSERGISTWDGNHYAINLTERLGIETTGGLLRIGLVHYNTSEEIEFLLKQLNEISSAKSFPSLVCR</sequence>
<evidence type="ECO:0000313" key="3">
    <source>
        <dbReference type="Proteomes" id="UP000622533"/>
    </source>
</evidence>
<dbReference type="InterPro" id="IPR011340">
    <property type="entry name" value="Cys_dSase-rel"/>
</dbReference>
<comment type="caution">
    <text evidence="2">The sequence shown here is derived from an EMBL/GenBank/DDBJ whole genome shotgun (WGS) entry which is preliminary data.</text>
</comment>
<dbReference type="Gene3D" id="3.40.640.10">
    <property type="entry name" value="Type I PLP-dependent aspartate aminotransferase-like (Major domain)"/>
    <property type="match status" value="1"/>
</dbReference>
<protein>
    <submittedName>
        <fullName evidence="2">Cysteine desulfurase-like protein</fullName>
    </submittedName>
</protein>
<dbReference type="InterPro" id="IPR015424">
    <property type="entry name" value="PyrdxlP-dep_Trfase"/>
</dbReference>
<dbReference type="InterPro" id="IPR000192">
    <property type="entry name" value="Aminotrans_V_dom"/>
</dbReference>
<dbReference type="InterPro" id="IPR015421">
    <property type="entry name" value="PyrdxlP-dep_Trfase_major"/>
</dbReference>
<dbReference type="PANTHER" id="PTHR43586">
    <property type="entry name" value="CYSTEINE DESULFURASE"/>
    <property type="match status" value="1"/>
</dbReference>
<dbReference type="PANTHER" id="PTHR43586:SF21">
    <property type="entry name" value="PYRIDOXAL PHOSPHATE (PLP)-DEPENDENT ASPARTATE AMINOTRANSFERASE SUPERFAMILY"/>
    <property type="match status" value="1"/>
</dbReference>
<proteinExistence type="predicted"/>